<keyword evidence="3" id="KW-1185">Reference proteome</keyword>
<name>A0ABT9ZUV1_9BACI</name>
<dbReference type="PANTHER" id="PTHR22642">
    <property type="entry name" value="IMIDAZOLONEPROPIONASE"/>
    <property type="match status" value="1"/>
</dbReference>
<dbReference type="EMBL" id="JAUSUG010000008">
    <property type="protein sequence ID" value="MDQ0255018.1"/>
    <property type="molecule type" value="Genomic_DNA"/>
</dbReference>
<evidence type="ECO:0000313" key="3">
    <source>
        <dbReference type="Proteomes" id="UP001230005"/>
    </source>
</evidence>
<dbReference type="InterPro" id="IPR032466">
    <property type="entry name" value="Metal_Hydrolase"/>
</dbReference>
<evidence type="ECO:0000313" key="2">
    <source>
        <dbReference type="EMBL" id="MDQ0255018.1"/>
    </source>
</evidence>
<dbReference type="Gene3D" id="3.10.310.70">
    <property type="match status" value="1"/>
</dbReference>
<dbReference type="SUPFAM" id="SSF51556">
    <property type="entry name" value="Metallo-dependent hydrolases"/>
    <property type="match status" value="1"/>
</dbReference>
<dbReference type="Gene3D" id="3.20.20.140">
    <property type="entry name" value="Metal-dependent hydrolases"/>
    <property type="match status" value="1"/>
</dbReference>
<dbReference type="PANTHER" id="PTHR22642:SF2">
    <property type="entry name" value="PROTEIN LONG AFTER FAR-RED 3"/>
    <property type="match status" value="1"/>
</dbReference>
<dbReference type="Pfam" id="PF07969">
    <property type="entry name" value="Amidohydro_3"/>
    <property type="match status" value="1"/>
</dbReference>
<proteinExistence type="predicted"/>
<dbReference type="RefSeq" id="WP_307325793.1">
    <property type="nucleotide sequence ID" value="NZ_JAUSUG010000008.1"/>
</dbReference>
<dbReference type="InterPro" id="IPR033932">
    <property type="entry name" value="YtcJ-like"/>
</dbReference>
<comment type="caution">
    <text evidence="2">The sequence shown here is derived from an EMBL/GenBank/DDBJ whole genome shotgun (WGS) entry which is preliminary data.</text>
</comment>
<reference evidence="2 3" key="1">
    <citation type="submission" date="2023-07" db="EMBL/GenBank/DDBJ databases">
        <title>Genomic Encyclopedia of Type Strains, Phase IV (KMG-IV): sequencing the most valuable type-strain genomes for metagenomic binning, comparative biology and taxonomic classification.</title>
        <authorList>
            <person name="Goeker M."/>
        </authorList>
    </citation>
    <scope>NUCLEOTIDE SEQUENCE [LARGE SCALE GENOMIC DNA]</scope>
    <source>
        <strain evidence="2 3">DSM 9768</strain>
    </source>
</reference>
<protein>
    <submittedName>
        <fullName evidence="2">Amidohydrolase YtcJ</fullName>
    </submittedName>
</protein>
<feature type="domain" description="Amidohydrolase 3" evidence="1">
    <location>
        <begin position="12"/>
        <end position="416"/>
    </location>
</feature>
<organism evidence="2 3">
    <name type="scientific">Evansella vedderi</name>
    <dbReference type="NCBI Taxonomy" id="38282"/>
    <lineage>
        <taxon>Bacteria</taxon>
        <taxon>Bacillati</taxon>
        <taxon>Bacillota</taxon>
        <taxon>Bacilli</taxon>
        <taxon>Bacillales</taxon>
        <taxon>Bacillaceae</taxon>
        <taxon>Evansella</taxon>
    </lineage>
</organism>
<gene>
    <name evidence="2" type="ORF">J2S74_002400</name>
</gene>
<sequence length="420" mass="47039">MGSLWFGGKIRDRHILDEVTTDHPIILSRVCRHASVTNSYGLQLAYIDAETPDPPGGIIVRDNHGIPTGYLLDHAQDLVKNVMPEQDFTYVKKALKTSLEDLYSKGFVGGHTEDLNYYGDPIETLNSFYELIDGEKFKFRTELLVHHEAAPIILKMGIDKINKDKPYVQLNSVKIFADGALGGTTALLSEPYSDDPSTNGVAIHSKDNLQKIVHSARKMDMPVAIHVIGDLALEYAIEAIEKYPPPAGKRDRLIHLQVTRDDLIQRLKELAVVLDIQPRFVAADFPWVAERLGNKRLDSSFAWKTLLEEGLMCASGSDAPIEPVDPLLGIHAAVTRRKPEEKHDGYIPHEKLSLFQALQLFTIGSAMAVGKEKEMGLIKEGYKADFTILNKDLFDLIPDEWLHVHVVKSVVDDEIMFDKK</sequence>
<dbReference type="InterPro" id="IPR013108">
    <property type="entry name" value="Amidohydro_3"/>
</dbReference>
<evidence type="ECO:0000259" key="1">
    <source>
        <dbReference type="Pfam" id="PF07969"/>
    </source>
</evidence>
<dbReference type="CDD" id="cd01300">
    <property type="entry name" value="YtcJ_like"/>
    <property type="match status" value="1"/>
</dbReference>
<accession>A0ABT9ZUV1</accession>
<dbReference type="Proteomes" id="UP001230005">
    <property type="component" value="Unassembled WGS sequence"/>
</dbReference>